<dbReference type="Proteomes" id="UP000037696">
    <property type="component" value="Unassembled WGS sequence"/>
</dbReference>
<dbReference type="EMBL" id="LHQQ01000004">
    <property type="protein sequence ID" value="KOS48512.1"/>
    <property type="molecule type" value="Genomic_DNA"/>
</dbReference>
<dbReference type="OrthoDB" id="5213630at2759"/>
<dbReference type="STRING" id="229535.A0A0M9WKM3"/>
<dbReference type="AlphaFoldDB" id="A0A0M9WKM3"/>
<protein>
    <submittedName>
        <fullName evidence="2">Uncharacterized protein</fullName>
    </submittedName>
</protein>
<reference evidence="2 3" key="1">
    <citation type="submission" date="2015-08" db="EMBL/GenBank/DDBJ databases">
        <title>Genome sequencing of Penicillium nordicum.</title>
        <authorList>
            <person name="Nguyen H.D."/>
            <person name="Seifert K.A."/>
        </authorList>
    </citation>
    <scope>NUCLEOTIDE SEQUENCE [LARGE SCALE GENOMIC DNA]</scope>
    <source>
        <strain evidence="2 3">DAOMC 185683</strain>
    </source>
</reference>
<evidence type="ECO:0000313" key="3">
    <source>
        <dbReference type="Proteomes" id="UP000037696"/>
    </source>
</evidence>
<name>A0A0M9WKM3_9EURO</name>
<feature type="compositionally biased region" description="Polar residues" evidence="1">
    <location>
        <begin position="22"/>
        <end position="45"/>
    </location>
</feature>
<sequence>MTDHDENEIIETIERVPAQEVPLQSTSLGTENPQQPSRVDSLTPDQHSMLSLSLKKRTEQRDMYKARYQVLATKLNKLTSQGREFLQVDDSRVIELVESLRVKIWKFSLHHYEGNLARGRVHLPDRCFLAVYTAHTLRSDMILEDYLQIPDWCPRIIEAFLWRIIVKRISNDFWWAGIAGSNMGKVHADMKKSFQQTTAEIQTFQAWSATTSKLIHDAQKRNEPTWSGRDTEVLDDLVAEIHNAIHPYRTSKNGDPRKSIQEILHAAIALDEELSQPLAQFEWEFPRAEGTFDPKQMELAKGDGDPSEEGPISIVISPGLKKRGRSGDFENVDLLVPTKLPLKTVTGDYRALLPRGIVARVTFGFNAYRGALMP</sequence>
<evidence type="ECO:0000256" key="1">
    <source>
        <dbReference type="SAM" id="MobiDB-lite"/>
    </source>
</evidence>
<feature type="region of interest" description="Disordered" evidence="1">
    <location>
        <begin position="20"/>
        <end position="45"/>
    </location>
</feature>
<gene>
    <name evidence="2" type="ORF">ACN38_g437</name>
</gene>
<accession>A0A0M9WKM3</accession>
<organism evidence="2 3">
    <name type="scientific">Penicillium nordicum</name>
    <dbReference type="NCBI Taxonomy" id="229535"/>
    <lineage>
        <taxon>Eukaryota</taxon>
        <taxon>Fungi</taxon>
        <taxon>Dikarya</taxon>
        <taxon>Ascomycota</taxon>
        <taxon>Pezizomycotina</taxon>
        <taxon>Eurotiomycetes</taxon>
        <taxon>Eurotiomycetidae</taxon>
        <taxon>Eurotiales</taxon>
        <taxon>Aspergillaceae</taxon>
        <taxon>Penicillium</taxon>
    </lineage>
</organism>
<evidence type="ECO:0000313" key="2">
    <source>
        <dbReference type="EMBL" id="KOS48512.1"/>
    </source>
</evidence>
<keyword evidence="3" id="KW-1185">Reference proteome</keyword>
<proteinExistence type="predicted"/>
<comment type="caution">
    <text evidence="2">The sequence shown here is derived from an EMBL/GenBank/DDBJ whole genome shotgun (WGS) entry which is preliminary data.</text>
</comment>